<evidence type="ECO:0000256" key="1">
    <source>
        <dbReference type="SAM" id="MobiDB-lite"/>
    </source>
</evidence>
<reference evidence="3" key="2">
    <citation type="submission" date="2015-01" db="EMBL/GenBank/DDBJ databases">
        <title>Evolutionary Origins and Diversification of the Mycorrhizal Mutualists.</title>
        <authorList>
            <consortium name="DOE Joint Genome Institute"/>
            <consortium name="Mycorrhizal Genomics Consortium"/>
            <person name="Kohler A."/>
            <person name="Kuo A."/>
            <person name="Nagy L.G."/>
            <person name="Floudas D."/>
            <person name="Copeland A."/>
            <person name="Barry K.W."/>
            <person name="Cichocki N."/>
            <person name="Veneault-Fourrey C."/>
            <person name="LaButti K."/>
            <person name="Lindquist E.A."/>
            <person name="Lipzen A."/>
            <person name="Lundell T."/>
            <person name="Morin E."/>
            <person name="Murat C."/>
            <person name="Riley R."/>
            <person name="Ohm R."/>
            <person name="Sun H."/>
            <person name="Tunlid A."/>
            <person name="Henrissat B."/>
            <person name="Grigoriev I.V."/>
            <person name="Hibbett D.S."/>
            <person name="Martin F."/>
        </authorList>
    </citation>
    <scope>NUCLEOTIDE SEQUENCE [LARGE SCALE GENOMIC DNA]</scope>
    <source>
        <strain evidence="3">Foug A</strain>
    </source>
</reference>
<protein>
    <submittedName>
        <fullName evidence="2">Uncharacterized protein</fullName>
    </submittedName>
</protein>
<dbReference type="AlphaFoldDB" id="A0A0C2Z0V0"/>
<proteinExistence type="predicted"/>
<accession>A0A0C2Z0V0</accession>
<dbReference type="InParanoid" id="A0A0C2Z0V0"/>
<feature type="compositionally biased region" description="Basic and acidic residues" evidence="1">
    <location>
        <begin position="231"/>
        <end position="243"/>
    </location>
</feature>
<dbReference type="Proteomes" id="UP000053989">
    <property type="component" value="Unassembled WGS sequence"/>
</dbReference>
<organism evidence="2 3">
    <name type="scientific">Scleroderma citrinum Foug A</name>
    <dbReference type="NCBI Taxonomy" id="1036808"/>
    <lineage>
        <taxon>Eukaryota</taxon>
        <taxon>Fungi</taxon>
        <taxon>Dikarya</taxon>
        <taxon>Basidiomycota</taxon>
        <taxon>Agaricomycotina</taxon>
        <taxon>Agaricomycetes</taxon>
        <taxon>Agaricomycetidae</taxon>
        <taxon>Boletales</taxon>
        <taxon>Sclerodermatineae</taxon>
        <taxon>Sclerodermataceae</taxon>
        <taxon>Scleroderma</taxon>
    </lineage>
</organism>
<sequence length="255" mass="28841">MPKHSKSGGPPYTDPPSASYVVVVKPWSVEPSPGRRKSEDYNRIATWVTYVLWEAANRDGSIPTVECVYRMRTRDEVIVQLPLGTNTSPLLGQHNWASFVDEWNDPPGAQKATLVFQYNWTNNGDPANHNWEEFFPDILPLNSVPIKSPYPLPLWVKVPVTLTSLVLSIPKPPTPPPQPEPQCPLVPLKTETKQIGLEMPDEKPADLSPAFRPYSPPSHYPLPARFQNKSTESKTSEKPRLFRKSDPYEVGRFEF</sequence>
<evidence type="ECO:0000313" key="3">
    <source>
        <dbReference type="Proteomes" id="UP000053989"/>
    </source>
</evidence>
<dbReference type="OrthoDB" id="2996389at2759"/>
<reference evidence="2 3" key="1">
    <citation type="submission" date="2014-04" db="EMBL/GenBank/DDBJ databases">
        <authorList>
            <consortium name="DOE Joint Genome Institute"/>
            <person name="Kuo A."/>
            <person name="Kohler A."/>
            <person name="Nagy L.G."/>
            <person name="Floudas D."/>
            <person name="Copeland A."/>
            <person name="Barry K.W."/>
            <person name="Cichocki N."/>
            <person name="Veneault-Fourrey C."/>
            <person name="LaButti K."/>
            <person name="Lindquist E.A."/>
            <person name="Lipzen A."/>
            <person name="Lundell T."/>
            <person name="Morin E."/>
            <person name="Murat C."/>
            <person name="Sun H."/>
            <person name="Tunlid A."/>
            <person name="Henrissat B."/>
            <person name="Grigoriev I.V."/>
            <person name="Hibbett D.S."/>
            <person name="Martin F."/>
            <person name="Nordberg H.P."/>
            <person name="Cantor M.N."/>
            <person name="Hua S.X."/>
        </authorList>
    </citation>
    <scope>NUCLEOTIDE SEQUENCE [LARGE SCALE GENOMIC DNA]</scope>
    <source>
        <strain evidence="2 3">Foug A</strain>
    </source>
</reference>
<dbReference type="HOGENOM" id="CLU_1090544_0_0_1"/>
<evidence type="ECO:0000313" key="2">
    <source>
        <dbReference type="EMBL" id="KIM55453.1"/>
    </source>
</evidence>
<feature type="region of interest" description="Disordered" evidence="1">
    <location>
        <begin position="200"/>
        <end position="243"/>
    </location>
</feature>
<dbReference type="EMBL" id="KN822135">
    <property type="protein sequence ID" value="KIM55453.1"/>
    <property type="molecule type" value="Genomic_DNA"/>
</dbReference>
<gene>
    <name evidence="2" type="ORF">SCLCIDRAFT_134734</name>
</gene>
<name>A0A0C2Z0V0_9AGAM</name>
<keyword evidence="3" id="KW-1185">Reference proteome</keyword>